<gene>
    <name evidence="2" type="ORF">D9613_010502</name>
</gene>
<dbReference type="Proteomes" id="UP000521872">
    <property type="component" value="Unassembled WGS sequence"/>
</dbReference>
<feature type="region of interest" description="Disordered" evidence="1">
    <location>
        <begin position="1"/>
        <end position="212"/>
    </location>
</feature>
<feature type="compositionally biased region" description="Low complexity" evidence="1">
    <location>
        <begin position="844"/>
        <end position="853"/>
    </location>
</feature>
<feature type="compositionally biased region" description="Pro residues" evidence="1">
    <location>
        <begin position="489"/>
        <end position="507"/>
    </location>
</feature>
<feature type="compositionally biased region" description="Polar residues" evidence="1">
    <location>
        <begin position="508"/>
        <end position="525"/>
    </location>
</feature>
<protein>
    <submittedName>
        <fullName evidence="2">Uncharacterized protein</fullName>
    </submittedName>
</protein>
<feature type="compositionally biased region" description="Low complexity" evidence="1">
    <location>
        <begin position="422"/>
        <end position="434"/>
    </location>
</feature>
<feature type="compositionally biased region" description="Basic residues" evidence="1">
    <location>
        <begin position="790"/>
        <end position="803"/>
    </location>
</feature>
<feature type="compositionally biased region" description="Pro residues" evidence="1">
    <location>
        <begin position="450"/>
        <end position="470"/>
    </location>
</feature>
<feature type="compositionally biased region" description="Polar residues" evidence="1">
    <location>
        <begin position="772"/>
        <end position="786"/>
    </location>
</feature>
<evidence type="ECO:0000313" key="3">
    <source>
        <dbReference type="Proteomes" id="UP000521872"/>
    </source>
</evidence>
<reference evidence="2 3" key="1">
    <citation type="submission" date="2019-12" db="EMBL/GenBank/DDBJ databases">
        <authorList>
            <person name="Floudas D."/>
            <person name="Bentzer J."/>
            <person name="Ahren D."/>
            <person name="Johansson T."/>
            <person name="Persson P."/>
            <person name="Tunlid A."/>
        </authorList>
    </citation>
    <scope>NUCLEOTIDE SEQUENCE [LARGE SCALE GENOMIC DNA]</scope>
    <source>
        <strain evidence="2 3">CBS 102.39</strain>
    </source>
</reference>
<feature type="region of interest" description="Disordered" evidence="1">
    <location>
        <begin position="826"/>
        <end position="853"/>
    </location>
</feature>
<feature type="compositionally biased region" description="Pro residues" evidence="1">
    <location>
        <begin position="544"/>
        <end position="557"/>
    </location>
</feature>
<comment type="caution">
    <text evidence="2">The sequence shown here is derived from an EMBL/GenBank/DDBJ whole genome shotgun (WGS) entry which is preliminary data.</text>
</comment>
<dbReference type="EMBL" id="JAACJL010000059">
    <property type="protein sequence ID" value="KAF4609993.1"/>
    <property type="molecule type" value="Genomic_DNA"/>
</dbReference>
<sequence length="853" mass="94281">MPNSSKRSSGRLSNPPFVPSPRWLSESPAFQGVAATPPNHPNPDHAPTTPRVDYPGDAGPQTTPPISHLRSPIPPPPSNLFQGNATAFNVDPGVPFLATVGGSSDGGGGRSQAGSPDKEKATPTSDRRFVGGIVTGLKKVVRRSLRERPPRPEAGQSEPPLRDSGYEPEYGNDNQSYTSHASSRKSSRSASIPSVTLVGHTQEGYDTEEDYKKAQMQYIPEDYERYGYEEFPGPEAAMHYAQQQVPVEQQQQQQQHQQLVSPEILRSPISADVAYGPDYARMDPPTPPPSNASIGTYLKRVQHFVETVNNLPWVGKERVTVDYFPEKKQRKLEPKRHPAIVWRSEETKRAWQKEHLTNFNPPNQEYAGSGYFSSGWSITSEPIPHGMHEPRRASRSALNLDEELEGSRTPLPGGPASLPQNVQPGQAFPQPGGVPVVFPPGSVLLQTMPQPEPLPQFPPLPVYPPLPLYPPQQQQQQQPQQQQQFPEPQQQPQPQPQPIYENEPPPATNSMQRTPRPQFQAQTPFQARPSPLPLSQLELQHQPQPQPQPRHQPPSQPPASRTPSAVSSWDSPPASPPGRNPKSPGRTPYIAPVAPSSSWTPAPSVHSHRSHRSNRSNNPYPPNHENPALNPAAAAGRTPSLTPQSILQLQAQLWEEEGEREDAARLVLQQDQQDQDRQEAEREQLREYAAGRGRSRPPSNYAPSPSHSRASSRYSVDETVVDHGAAQRQQQQQQQQHSKYKDELGGQLSRESSVHIRLNSEMPRHLPGYHTPSLSPHSRSPHTPNSQQHGHGHGHVKQQHHQLRSTNWAMPGYVPAHRAEQYYGGPQYASGVRYGANAEGAPMSSSSRTSSSS</sequence>
<feature type="region of interest" description="Disordered" evidence="1">
    <location>
        <begin position="403"/>
        <end position="434"/>
    </location>
</feature>
<feature type="compositionally biased region" description="Polar residues" evidence="1">
    <location>
        <begin position="639"/>
        <end position="651"/>
    </location>
</feature>
<accession>A0A8H4QFL7</accession>
<feature type="compositionally biased region" description="Low complexity" evidence="1">
    <location>
        <begin position="471"/>
        <end position="488"/>
    </location>
</feature>
<evidence type="ECO:0000256" key="1">
    <source>
        <dbReference type="SAM" id="MobiDB-lite"/>
    </source>
</evidence>
<name>A0A8H4QFL7_9AGAR</name>
<keyword evidence="3" id="KW-1185">Reference proteome</keyword>
<feature type="compositionally biased region" description="Basic and acidic residues" evidence="1">
    <location>
        <begin position="116"/>
        <end position="129"/>
    </location>
</feature>
<feature type="compositionally biased region" description="Basic and acidic residues" evidence="1">
    <location>
        <begin position="674"/>
        <end position="686"/>
    </location>
</feature>
<feature type="compositionally biased region" description="Low complexity" evidence="1">
    <location>
        <begin position="701"/>
        <end position="714"/>
    </location>
</feature>
<feature type="compositionally biased region" description="Polar residues" evidence="1">
    <location>
        <begin position="1"/>
        <end position="12"/>
    </location>
</feature>
<organism evidence="2 3">
    <name type="scientific">Agrocybe pediades</name>
    <dbReference type="NCBI Taxonomy" id="84607"/>
    <lineage>
        <taxon>Eukaryota</taxon>
        <taxon>Fungi</taxon>
        <taxon>Dikarya</taxon>
        <taxon>Basidiomycota</taxon>
        <taxon>Agaricomycotina</taxon>
        <taxon>Agaricomycetes</taxon>
        <taxon>Agaricomycetidae</taxon>
        <taxon>Agaricales</taxon>
        <taxon>Agaricineae</taxon>
        <taxon>Strophariaceae</taxon>
        <taxon>Agrocybe</taxon>
    </lineage>
</organism>
<dbReference type="AlphaFoldDB" id="A0A8H4QFL7"/>
<feature type="compositionally biased region" description="Low complexity" evidence="1">
    <location>
        <begin position="533"/>
        <end position="543"/>
    </location>
</feature>
<proteinExistence type="predicted"/>
<feature type="compositionally biased region" description="Polar residues" evidence="1">
    <location>
        <begin position="559"/>
        <end position="570"/>
    </location>
</feature>
<feature type="compositionally biased region" description="Low complexity" evidence="1">
    <location>
        <begin position="727"/>
        <end position="736"/>
    </location>
</feature>
<feature type="region of interest" description="Disordered" evidence="1">
    <location>
        <begin position="447"/>
        <end position="809"/>
    </location>
</feature>
<evidence type="ECO:0000313" key="2">
    <source>
        <dbReference type="EMBL" id="KAF4609993.1"/>
    </source>
</evidence>